<comment type="subcellular location">
    <subcellularLocation>
        <location evidence="1">Membrane</location>
        <topology evidence="1">Multi-pass membrane protein</topology>
    </subcellularLocation>
</comment>
<evidence type="ECO:0000256" key="6">
    <source>
        <dbReference type="SAM" id="MobiDB-lite"/>
    </source>
</evidence>
<name>A0A9P4KCI8_9PLEO</name>
<dbReference type="InterPro" id="IPR052337">
    <property type="entry name" value="SAT4-like"/>
</dbReference>
<accession>A0A9P4KCI8</accession>
<feature type="transmembrane region" description="Helical" evidence="7">
    <location>
        <begin position="103"/>
        <end position="121"/>
    </location>
</feature>
<dbReference type="PANTHER" id="PTHR33048">
    <property type="entry name" value="PTH11-LIKE INTEGRAL MEMBRANE PROTEIN (AFU_ORTHOLOGUE AFUA_5G11245)"/>
    <property type="match status" value="1"/>
</dbReference>
<dbReference type="InterPro" id="IPR049326">
    <property type="entry name" value="Rhodopsin_dom_fungi"/>
</dbReference>
<evidence type="ECO:0000256" key="1">
    <source>
        <dbReference type="ARBA" id="ARBA00004141"/>
    </source>
</evidence>
<gene>
    <name evidence="9" type="ORF">CC78DRAFT_614913</name>
</gene>
<dbReference type="Proteomes" id="UP000800093">
    <property type="component" value="Unassembled WGS sequence"/>
</dbReference>
<keyword evidence="2 7" id="KW-0812">Transmembrane</keyword>
<evidence type="ECO:0000256" key="2">
    <source>
        <dbReference type="ARBA" id="ARBA00022692"/>
    </source>
</evidence>
<dbReference type="PANTHER" id="PTHR33048:SF168">
    <property type="match status" value="1"/>
</dbReference>
<evidence type="ECO:0000313" key="10">
    <source>
        <dbReference type="Proteomes" id="UP000800093"/>
    </source>
</evidence>
<evidence type="ECO:0000256" key="7">
    <source>
        <dbReference type="SAM" id="Phobius"/>
    </source>
</evidence>
<evidence type="ECO:0000313" key="9">
    <source>
        <dbReference type="EMBL" id="KAF2266739.1"/>
    </source>
</evidence>
<dbReference type="EMBL" id="ML986596">
    <property type="protein sequence ID" value="KAF2266739.1"/>
    <property type="molecule type" value="Genomic_DNA"/>
</dbReference>
<keyword evidence="4 7" id="KW-0472">Membrane</keyword>
<feature type="region of interest" description="Disordered" evidence="6">
    <location>
        <begin position="296"/>
        <end position="352"/>
    </location>
</feature>
<feature type="transmembrane region" description="Helical" evidence="7">
    <location>
        <begin position="174"/>
        <end position="195"/>
    </location>
</feature>
<sequence length="352" mass="39544">MTLWDELSYEGRREGITLIVRLIVVTLAVIARFFGKFSRTQKNKFWWDDFWILAAWCLQTAAEATAVWGYAITDGGVSLPLLLKHGNRKAAEDSLLAGDIGSALWHAAIACVCLSVLCFYLRIFEFEDRFRYYVYVLFALSVAWGIAAVVANFLLCIPVSNFWKMIDLDKCASYNTYLLATSILEILITAAILSLPIRPVMKLNLDLRTRLTVLGIFLLGGFAVKLNNDDESNFFLADLYQLYLWSAIHITAAFLSACVPACKPVWTKMVDTSKSFLGYTKSLSLRLRSKGSFNTLRRAGGRRSSEETKKSGSSSSLRGVEVMPGKSNGDDMIEEYHQWNNRNQSSHGHSHV</sequence>
<reference evidence="10" key="1">
    <citation type="journal article" date="2020" name="Stud. Mycol.">
        <title>101 Dothideomycetes genomes: A test case for predicting lifestyles and emergence of pathogens.</title>
        <authorList>
            <person name="Haridas S."/>
            <person name="Albert R."/>
            <person name="Binder M."/>
            <person name="Bloem J."/>
            <person name="LaButti K."/>
            <person name="Salamov A."/>
            <person name="Andreopoulos B."/>
            <person name="Baker S."/>
            <person name="Barry K."/>
            <person name="Bills G."/>
            <person name="Bluhm B."/>
            <person name="Cannon C."/>
            <person name="Castanera R."/>
            <person name="Culley D."/>
            <person name="Daum C."/>
            <person name="Ezra D."/>
            <person name="Gonzalez J."/>
            <person name="Henrissat B."/>
            <person name="Kuo A."/>
            <person name="Liang C."/>
            <person name="Lipzen A."/>
            <person name="Lutzoni F."/>
            <person name="Magnuson J."/>
            <person name="Mondo S."/>
            <person name="Nolan M."/>
            <person name="Ohm R."/>
            <person name="Pangilinan J."/>
            <person name="Park H.-J."/>
            <person name="Ramirez L."/>
            <person name="Alfaro M."/>
            <person name="Sun H."/>
            <person name="Tritt A."/>
            <person name="Yoshinaga Y."/>
            <person name="Zwiers L.-H."/>
            <person name="Turgeon B."/>
            <person name="Goodwin S."/>
            <person name="Spatafora J."/>
            <person name="Crous P."/>
            <person name="Grigoriev I."/>
        </authorList>
    </citation>
    <scope>NUCLEOTIDE SEQUENCE [LARGE SCALE GENOMIC DNA]</scope>
    <source>
        <strain evidence="10">CBS 304.66</strain>
    </source>
</reference>
<feature type="transmembrane region" description="Helical" evidence="7">
    <location>
        <begin position="207"/>
        <end position="224"/>
    </location>
</feature>
<evidence type="ECO:0000256" key="3">
    <source>
        <dbReference type="ARBA" id="ARBA00022989"/>
    </source>
</evidence>
<comment type="caution">
    <text evidence="9">The sequence shown here is derived from an EMBL/GenBank/DDBJ whole genome shotgun (WGS) entry which is preliminary data.</text>
</comment>
<feature type="transmembrane region" description="Helical" evidence="7">
    <location>
        <begin position="244"/>
        <end position="266"/>
    </location>
</feature>
<organism evidence="9 10">
    <name type="scientific">Lojkania enalia</name>
    <dbReference type="NCBI Taxonomy" id="147567"/>
    <lineage>
        <taxon>Eukaryota</taxon>
        <taxon>Fungi</taxon>
        <taxon>Dikarya</taxon>
        <taxon>Ascomycota</taxon>
        <taxon>Pezizomycotina</taxon>
        <taxon>Dothideomycetes</taxon>
        <taxon>Pleosporomycetidae</taxon>
        <taxon>Pleosporales</taxon>
        <taxon>Pleosporales incertae sedis</taxon>
        <taxon>Lojkania</taxon>
    </lineage>
</organism>
<feature type="compositionally biased region" description="Polar residues" evidence="6">
    <location>
        <begin position="338"/>
        <end position="352"/>
    </location>
</feature>
<comment type="similarity">
    <text evidence="5">Belongs to the SAT4 family.</text>
</comment>
<dbReference type="OrthoDB" id="10017208at2759"/>
<dbReference type="Pfam" id="PF20684">
    <property type="entry name" value="Fung_rhodopsin"/>
    <property type="match status" value="1"/>
</dbReference>
<dbReference type="GO" id="GO:0016020">
    <property type="term" value="C:membrane"/>
    <property type="evidence" value="ECO:0007669"/>
    <property type="project" value="UniProtKB-SubCell"/>
</dbReference>
<evidence type="ECO:0000256" key="4">
    <source>
        <dbReference type="ARBA" id="ARBA00023136"/>
    </source>
</evidence>
<evidence type="ECO:0000259" key="8">
    <source>
        <dbReference type="Pfam" id="PF20684"/>
    </source>
</evidence>
<feature type="transmembrane region" description="Helical" evidence="7">
    <location>
        <begin position="15"/>
        <end position="34"/>
    </location>
</feature>
<protein>
    <recommendedName>
        <fullName evidence="8">Rhodopsin domain-containing protein</fullName>
    </recommendedName>
</protein>
<evidence type="ECO:0000256" key="5">
    <source>
        <dbReference type="ARBA" id="ARBA00038359"/>
    </source>
</evidence>
<feature type="domain" description="Rhodopsin" evidence="8">
    <location>
        <begin position="38"/>
        <end position="267"/>
    </location>
</feature>
<keyword evidence="3 7" id="KW-1133">Transmembrane helix</keyword>
<feature type="transmembrane region" description="Helical" evidence="7">
    <location>
        <begin position="46"/>
        <end position="71"/>
    </location>
</feature>
<keyword evidence="10" id="KW-1185">Reference proteome</keyword>
<feature type="transmembrane region" description="Helical" evidence="7">
    <location>
        <begin position="133"/>
        <end position="154"/>
    </location>
</feature>
<proteinExistence type="inferred from homology"/>
<dbReference type="AlphaFoldDB" id="A0A9P4KCI8"/>